<dbReference type="SUPFAM" id="SSF47095">
    <property type="entry name" value="HMG-box"/>
    <property type="match status" value="1"/>
</dbReference>
<proteinExistence type="predicted"/>
<evidence type="ECO:0000313" key="3">
    <source>
        <dbReference type="EMBL" id="CAG8562375.1"/>
    </source>
</evidence>
<comment type="caution">
    <text evidence="3">The sequence shown here is derived from an EMBL/GenBank/DDBJ whole genome shotgun (WGS) entry which is preliminary data.</text>
</comment>
<dbReference type="InterPro" id="IPR009071">
    <property type="entry name" value="HMG_box_dom"/>
</dbReference>
<dbReference type="InterPro" id="IPR036910">
    <property type="entry name" value="HMG_box_dom_sf"/>
</dbReference>
<feature type="DNA-binding region" description="HMG box" evidence="1">
    <location>
        <begin position="24"/>
        <end position="73"/>
    </location>
</feature>
<accession>A0A9N9BDG7</accession>
<dbReference type="EMBL" id="CAJVPP010001568">
    <property type="protein sequence ID" value="CAG8562375.1"/>
    <property type="molecule type" value="Genomic_DNA"/>
</dbReference>
<dbReference type="GO" id="GO:0003677">
    <property type="term" value="F:DNA binding"/>
    <property type="evidence" value="ECO:0007669"/>
    <property type="project" value="UniProtKB-UniRule"/>
</dbReference>
<evidence type="ECO:0000313" key="4">
    <source>
        <dbReference type="Proteomes" id="UP000789375"/>
    </source>
</evidence>
<gene>
    <name evidence="3" type="ORF">FMOSSE_LOCUS7024</name>
</gene>
<evidence type="ECO:0000259" key="2">
    <source>
        <dbReference type="PROSITE" id="PS50118"/>
    </source>
</evidence>
<dbReference type="PROSITE" id="PS50118">
    <property type="entry name" value="HMG_BOX_2"/>
    <property type="match status" value="1"/>
</dbReference>
<dbReference type="Pfam" id="PF00505">
    <property type="entry name" value="HMG_box"/>
    <property type="match status" value="1"/>
</dbReference>
<dbReference type="AlphaFoldDB" id="A0A9N9BDG7"/>
<name>A0A9N9BDG7_FUNMO</name>
<keyword evidence="4" id="KW-1185">Reference proteome</keyword>
<protein>
    <submittedName>
        <fullName evidence="3">14602_t:CDS:1</fullName>
    </submittedName>
</protein>
<evidence type="ECO:0000256" key="1">
    <source>
        <dbReference type="PROSITE-ProRule" id="PRU00267"/>
    </source>
</evidence>
<organism evidence="3 4">
    <name type="scientific">Funneliformis mosseae</name>
    <name type="common">Endomycorrhizal fungus</name>
    <name type="synonym">Glomus mosseae</name>
    <dbReference type="NCBI Taxonomy" id="27381"/>
    <lineage>
        <taxon>Eukaryota</taxon>
        <taxon>Fungi</taxon>
        <taxon>Fungi incertae sedis</taxon>
        <taxon>Mucoromycota</taxon>
        <taxon>Glomeromycotina</taxon>
        <taxon>Glomeromycetes</taxon>
        <taxon>Glomerales</taxon>
        <taxon>Glomeraceae</taxon>
        <taxon>Funneliformis</taxon>
    </lineage>
</organism>
<keyword evidence="1" id="KW-0539">Nucleus</keyword>
<dbReference type="GO" id="GO:0005634">
    <property type="term" value="C:nucleus"/>
    <property type="evidence" value="ECO:0007669"/>
    <property type="project" value="UniProtKB-UniRule"/>
</dbReference>
<dbReference type="Gene3D" id="1.10.30.10">
    <property type="entry name" value="High mobility group box domain"/>
    <property type="match status" value="1"/>
</dbReference>
<keyword evidence="1" id="KW-0238">DNA-binding</keyword>
<feature type="domain" description="HMG box" evidence="2">
    <location>
        <begin position="24"/>
        <end position="73"/>
    </location>
</feature>
<dbReference type="Proteomes" id="UP000789375">
    <property type="component" value="Unassembled WGS sequence"/>
</dbReference>
<sequence length="130" mass="15538">MGNKEMTYHFFDPETLETSEKQNRKREPNMFISYRKERMKDRPLNITMTEFSKIVSEEWKKLSETEKAKWQRKYHISRDQKLQKAVVNDDVNEASERSNIAITNLINNKNAINNTGTECVEYTQCKRIKK</sequence>
<reference evidence="3" key="1">
    <citation type="submission" date="2021-06" db="EMBL/GenBank/DDBJ databases">
        <authorList>
            <person name="Kallberg Y."/>
            <person name="Tangrot J."/>
            <person name="Rosling A."/>
        </authorList>
    </citation>
    <scope>NUCLEOTIDE SEQUENCE</scope>
    <source>
        <strain evidence="3">87-6 pot B 2015</strain>
    </source>
</reference>